<dbReference type="Proteomes" id="UP001059934">
    <property type="component" value="Chromosome"/>
</dbReference>
<evidence type="ECO:0000256" key="1">
    <source>
        <dbReference type="ARBA" id="ARBA00008918"/>
    </source>
</evidence>
<evidence type="ECO:0000313" key="5">
    <source>
        <dbReference type="Proteomes" id="UP001059934"/>
    </source>
</evidence>
<sequence length="139" mass="15584">MYSDQAMFDLVNDVANYPQFMDGCQSAEVFEHSDVMMVARLDLKKAGVKTSFMTRNRLNSPTTIEMSLEDGPFKTLRGVWHFKALTPEACKVSLDLEFEFNSMAMGMAASKLFSNMANNLVDSLCRRADQVYGKANDGQ</sequence>
<keyword evidence="5" id="KW-1185">Reference proteome</keyword>
<evidence type="ECO:0000256" key="2">
    <source>
        <dbReference type="ARBA" id="ARBA00022649"/>
    </source>
</evidence>
<name>A0ABY5TSQ0_9GAMM</name>
<dbReference type="Pfam" id="PF03364">
    <property type="entry name" value="Polyketide_cyc"/>
    <property type="match status" value="1"/>
</dbReference>
<protein>
    <submittedName>
        <fullName evidence="4">Type II toxin-antitoxin system RatA family toxin</fullName>
    </submittedName>
</protein>
<dbReference type="PANTHER" id="PTHR12901">
    <property type="entry name" value="SPERM PROTEIN HOMOLOG"/>
    <property type="match status" value="1"/>
</dbReference>
<dbReference type="Gene3D" id="3.30.530.20">
    <property type="match status" value="1"/>
</dbReference>
<gene>
    <name evidence="4" type="ORF">NYF23_12525</name>
</gene>
<reference evidence="4" key="1">
    <citation type="submission" date="2022-08" db="EMBL/GenBank/DDBJ databases">
        <title>Catabolic pathway analysis in culturable SAR92 clade bacteria reveals their overlooked roles in DMSP degradation in coastal seas.</title>
        <authorList>
            <person name="He X."/>
            <person name="Zhang X."/>
            <person name="Zhang Y."/>
        </authorList>
    </citation>
    <scope>NUCLEOTIDE SEQUENCE</scope>
    <source>
        <strain evidence="4">H455</strain>
    </source>
</reference>
<comment type="similarity">
    <text evidence="1">Belongs to the ribosome association toxin RatA family.</text>
</comment>
<feature type="domain" description="Coenzyme Q-binding protein COQ10 START" evidence="3">
    <location>
        <begin position="5"/>
        <end position="124"/>
    </location>
</feature>
<dbReference type="EMBL" id="CP103416">
    <property type="protein sequence ID" value="UVW36379.1"/>
    <property type="molecule type" value="Genomic_DNA"/>
</dbReference>
<dbReference type="CDD" id="cd07813">
    <property type="entry name" value="COQ10p_like"/>
    <property type="match status" value="1"/>
</dbReference>
<proteinExistence type="inferred from homology"/>
<dbReference type="InterPro" id="IPR005031">
    <property type="entry name" value="COQ10_START"/>
</dbReference>
<accession>A0ABY5TSQ0</accession>
<dbReference type="PANTHER" id="PTHR12901:SF10">
    <property type="entry name" value="COENZYME Q-BINDING PROTEIN COQ10, MITOCHONDRIAL"/>
    <property type="match status" value="1"/>
</dbReference>
<dbReference type="InterPro" id="IPR023393">
    <property type="entry name" value="START-like_dom_sf"/>
</dbReference>
<evidence type="ECO:0000259" key="3">
    <source>
        <dbReference type="Pfam" id="PF03364"/>
    </source>
</evidence>
<dbReference type="InterPro" id="IPR044996">
    <property type="entry name" value="COQ10-like"/>
</dbReference>
<dbReference type="SUPFAM" id="SSF55961">
    <property type="entry name" value="Bet v1-like"/>
    <property type="match status" value="1"/>
</dbReference>
<organism evidence="4 5">
    <name type="scientific">SAR92 clade bacterium H455</name>
    <dbReference type="NCBI Taxonomy" id="2974818"/>
    <lineage>
        <taxon>Bacteria</taxon>
        <taxon>Pseudomonadati</taxon>
        <taxon>Pseudomonadota</taxon>
        <taxon>Gammaproteobacteria</taxon>
        <taxon>Cellvibrionales</taxon>
        <taxon>Porticoccaceae</taxon>
        <taxon>SAR92 clade</taxon>
    </lineage>
</organism>
<evidence type="ECO:0000313" key="4">
    <source>
        <dbReference type="EMBL" id="UVW36379.1"/>
    </source>
</evidence>
<keyword evidence="2" id="KW-1277">Toxin-antitoxin system</keyword>